<dbReference type="Gene3D" id="2.60.120.560">
    <property type="entry name" value="Exo-inulinase, domain 1"/>
    <property type="match status" value="1"/>
</dbReference>
<organism evidence="1 2">
    <name type="scientific">Wallemia mellicola</name>
    <dbReference type="NCBI Taxonomy" id="1708541"/>
    <lineage>
        <taxon>Eukaryota</taxon>
        <taxon>Fungi</taxon>
        <taxon>Dikarya</taxon>
        <taxon>Basidiomycota</taxon>
        <taxon>Wallemiomycotina</taxon>
        <taxon>Wallemiomycetes</taxon>
        <taxon>Wallemiales</taxon>
        <taxon>Wallemiaceae</taxon>
        <taxon>Wallemia</taxon>
    </lineage>
</organism>
<proteinExistence type="predicted"/>
<evidence type="ECO:0000313" key="2">
    <source>
        <dbReference type="Proteomes" id="UP000305647"/>
    </source>
</evidence>
<gene>
    <name evidence="1" type="ORF">E3Q10_04363</name>
</gene>
<comment type="caution">
    <text evidence="1">The sequence shown here is derived from an EMBL/GenBank/DDBJ whole genome shotgun (WGS) entry which is preliminary data.</text>
</comment>
<dbReference type="Proteomes" id="UP000305647">
    <property type="component" value="Unassembled WGS sequence"/>
</dbReference>
<protein>
    <recommendedName>
        <fullName evidence="3">Glycosyl hydrolase family 32 C-terminal domain-containing protein</fullName>
    </recommendedName>
</protein>
<accession>A0A4T0QDY1</accession>
<dbReference type="SUPFAM" id="SSF49899">
    <property type="entry name" value="Concanavalin A-like lectins/glucanases"/>
    <property type="match status" value="1"/>
</dbReference>
<reference evidence="1 2" key="1">
    <citation type="submission" date="2019-03" db="EMBL/GenBank/DDBJ databases">
        <title>Sequencing 25 genomes of Wallemia mellicola.</title>
        <authorList>
            <person name="Gostincar C."/>
        </authorList>
    </citation>
    <scope>NUCLEOTIDE SEQUENCE [LARGE SCALE GENOMIC DNA]</scope>
    <source>
        <strain evidence="1 2">EXF-8738</strain>
    </source>
</reference>
<dbReference type="AlphaFoldDB" id="A0A4T0QDY1"/>
<sequence>MAPSTCRSMFHLYQKTEVSKSSKSASRTTTESENSVITIEIGIHYLWLVFTNIRFSLGPAPINIPHDNKIKLRAVIDNSQIDLFVQNRIHFALMVFFQHGRVSVRLRYQNIERLTIDHLKLDALKVFGNTKC</sequence>
<dbReference type="EMBL" id="SPRO01000097">
    <property type="protein sequence ID" value="TIC23215.1"/>
    <property type="molecule type" value="Genomic_DNA"/>
</dbReference>
<name>A0A4T0QDY1_9BASI</name>
<dbReference type="InterPro" id="IPR013320">
    <property type="entry name" value="ConA-like_dom_sf"/>
</dbReference>
<evidence type="ECO:0000313" key="1">
    <source>
        <dbReference type="EMBL" id="TIC23215.1"/>
    </source>
</evidence>
<evidence type="ECO:0008006" key="3">
    <source>
        <dbReference type="Google" id="ProtNLM"/>
    </source>
</evidence>